<dbReference type="SMART" id="SM00355">
    <property type="entry name" value="ZnF_C2H2"/>
    <property type="match status" value="5"/>
</dbReference>
<dbReference type="SUPFAM" id="SSF46689">
    <property type="entry name" value="Homeodomain-like"/>
    <property type="match status" value="1"/>
</dbReference>
<dbReference type="InterPro" id="IPR017970">
    <property type="entry name" value="Homeobox_CS"/>
</dbReference>
<accession>A0A6A6IH01</accession>
<keyword evidence="1" id="KW-0479">Metal-binding</keyword>
<evidence type="ECO:0000313" key="15">
    <source>
        <dbReference type="Proteomes" id="UP000800094"/>
    </source>
</evidence>
<dbReference type="PANTHER" id="PTHR24409">
    <property type="entry name" value="ZINC FINGER PROTEIN 142"/>
    <property type="match status" value="1"/>
</dbReference>
<dbReference type="Pfam" id="PF00046">
    <property type="entry name" value="Homeodomain"/>
    <property type="match status" value="1"/>
</dbReference>
<dbReference type="InterPro" id="IPR009057">
    <property type="entry name" value="Homeodomain-like_sf"/>
</dbReference>
<evidence type="ECO:0000313" key="14">
    <source>
        <dbReference type="EMBL" id="KAF2249489.1"/>
    </source>
</evidence>
<evidence type="ECO:0000256" key="3">
    <source>
        <dbReference type="ARBA" id="ARBA00022771"/>
    </source>
</evidence>
<keyword evidence="4" id="KW-0862">Zinc</keyword>
<dbReference type="InterPro" id="IPR013087">
    <property type="entry name" value="Znf_C2H2_type"/>
</dbReference>
<evidence type="ECO:0000256" key="4">
    <source>
        <dbReference type="ARBA" id="ARBA00022833"/>
    </source>
</evidence>
<feature type="domain" description="C2H2-type" evidence="13">
    <location>
        <begin position="227"/>
        <end position="255"/>
    </location>
</feature>
<dbReference type="GO" id="GO:0000977">
    <property type="term" value="F:RNA polymerase II transcription regulatory region sequence-specific DNA binding"/>
    <property type="evidence" value="ECO:0007669"/>
    <property type="project" value="TreeGrafter"/>
</dbReference>
<feature type="region of interest" description="Disordered" evidence="11">
    <location>
        <begin position="145"/>
        <end position="195"/>
    </location>
</feature>
<feature type="domain" description="Homeobox" evidence="12">
    <location>
        <begin position="12"/>
        <end position="72"/>
    </location>
</feature>
<feature type="compositionally biased region" description="Polar residues" evidence="11">
    <location>
        <begin position="613"/>
        <end position="623"/>
    </location>
</feature>
<dbReference type="RefSeq" id="XP_033684493.1">
    <property type="nucleotide sequence ID" value="XM_033822795.1"/>
</dbReference>
<organism evidence="14 15">
    <name type="scientific">Trematosphaeria pertusa</name>
    <dbReference type="NCBI Taxonomy" id="390896"/>
    <lineage>
        <taxon>Eukaryota</taxon>
        <taxon>Fungi</taxon>
        <taxon>Dikarya</taxon>
        <taxon>Ascomycota</taxon>
        <taxon>Pezizomycotina</taxon>
        <taxon>Dothideomycetes</taxon>
        <taxon>Pleosporomycetidae</taxon>
        <taxon>Pleosporales</taxon>
        <taxon>Massarineae</taxon>
        <taxon>Trematosphaeriaceae</taxon>
        <taxon>Trematosphaeria</taxon>
    </lineage>
</organism>
<dbReference type="PROSITE" id="PS00027">
    <property type="entry name" value="HOMEOBOX_1"/>
    <property type="match status" value="1"/>
</dbReference>
<keyword evidence="6 9" id="KW-0371">Homeobox</keyword>
<evidence type="ECO:0000256" key="10">
    <source>
        <dbReference type="RuleBase" id="RU000682"/>
    </source>
</evidence>
<dbReference type="PROSITE" id="PS50157">
    <property type="entry name" value="ZINC_FINGER_C2H2_2"/>
    <property type="match status" value="1"/>
</dbReference>
<evidence type="ECO:0000256" key="5">
    <source>
        <dbReference type="ARBA" id="ARBA00023125"/>
    </source>
</evidence>
<feature type="compositionally biased region" description="Polar residues" evidence="11">
    <location>
        <begin position="165"/>
        <end position="188"/>
    </location>
</feature>
<dbReference type="OrthoDB" id="10056939at2759"/>
<evidence type="ECO:0000256" key="7">
    <source>
        <dbReference type="ARBA" id="ARBA00023242"/>
    </source>
</evidence>
<feature type="non-terminal residue" evidence="14">
    <location>
        <position position="1"/>
    </location>
</feature>
<evidence type="ECO:0000256" key="9">
    <source>
        <dbReference type="PROSITE-ProRule" id="PRU00108"/>
    </source>
</evidence>
<evidence type="ECO:0008006" key="16">
    <source>
        <dbReference type="Google" id="ProtNLM"/>
    </source>
</evidence>
<sequence>RSGTITRKPASAKRKGPSTRIPLEAKQMLEEEFAANPYPCSWEIDIIAHQANLDVKRVRNWYNNTRARKKPSDTSETIAPDANASTISLASRLSRDSLEALDKNADQVVQAPQPPLAVYLAQSYQEEAINFSAIQAAIDSGELSDEGDFQLDTSSSSKMGRSGSIVTSITSSDGTAPTTYSSGSNMSSFGRDRRRGRRRMAWKASPYTRTRFNGLNDAGVPQEDLPFCCTFCPRAFKTKYEWIRHEDSVHALRTTWICCDSKNAPLLSCPFCGQMRPDEYHMASHKYQQCRNKPESQRTFYRRDHFIQHLHHVHFANVKHPSVRLGCQTRLMDSEGYNFGCKDLAIKWRRFGAPIKADDPMLHCGFCGKRSKDWSDRCEHVAEHMYAGELDRSAWWPERLENHLENLCSPHAVGPFRCRYCRKVFANNDAMNKHSHCRVWSCRFLRSFDDVAAENAGPPLCPQFPSPKAHHCHLCGAGYRSFHIEHAQHYHRYRQCDQRLYTSEDDFLQHLHEFHGGSLPQLMRGNSILEQNFSRNKGASFEPLEFEEILQGCRVATPRASFVDPVTTEGPPKASSTAEELPRAKAQSPTPTRKKVTDHLPDTHQRPAKVGRQRSNSADSKPTPQGPRFFRLNPLVPFLSSRVYYLRSAIPASLFPDGKAVLDEMPKSHIASLVMSSGLLGMAGVRFPVSMKREGEKGPVEFALEEDD</sequence>
<keyword evidence="15" id="KW-1185">Reference proteome</keyword>
<keyword evidence="3 8" id="KW-0863">Zinc-finger</keyword>
<dbReference type="InterPro" id="IPR001356">
    <property type="entry name" value="HD"/>
</dbReference>
<dbReference type="Gene3D" id="1.10.10.60">
    <property type="entry name" value="Homeodomain-like"/>
    <property type="match status" value="1"/>
</dbReference>
<keyword evidence="5 9" id="KW-0238">DNA-binding</keyword>
<dbReference type="GO" id="GO:0008270">
    <property type="term" value="F:zinc ion binding"/>
    <property type="evidence" value="ECO:0007669"/>
    <property type="project" value="UniProtKB-KW"/>
</dbReference>
<dbReference type="PROSITE" id="PS50071">
    <property type="entry name" value="HOMEOBOX_2"/>
    <property type="match status" value="1"/>
</dbReference>
<evidence type="ECO:0000256" key="6">
    <source>
        <dbReference type="ARBA" id="ARBA00023155"/>
    </source>
</evidence>
<evidence type="ECO:0000256" key="8">
    <source>
        <dbReference type="PROSITE-ProRule" id="PRU00042"/>
    </source>
</evidence>
<proteinExistence type="predicted"/>
<dbReference type="CDD" id="cd00086">
    <property type="entry name" value="homeodomain"/>
    <property type="match status" value="1"/>
</dbReference>
<protein>
    <recommendedName>
        <fullName evidence="16">Homeobox domain-containing protein</fullName>
    </recommendedName>
</protein>
<comment type="subcellular location">
    <subcellularLocation>
        <location evidence="9 10">Nucleus</location>
    </subcellularLocation>
</comment>
<evidence type="ECO:0000256" key="11">
    <source>
        <dbReference type="SAM" id="MobiDB-lite"/>
    </source>
</evidence>
<keyword evidence="2" id="KW-0677">Repeat</keyword>
<feature type="compositionally biased region" description="Low complexity" evidence="11">
    <location>
        <begin position="154"/>
        <end position="164"/>
    </location>
</feature>
<evidence type="ECO:0000259" key="13">
    <source>
        <dbReference type="PROSITE" id="PS50157"/>
    </source>
</evidence>
<dbReference type="PANTHER" id="PTHR24409:SF295">
    <property type="entry name" value="AZ2-RELATED"/>
    <property type="match status" value="1"/>
</dbReference>
<dbReference type="GO" id="GO:0000981">
    <property type="term" value="F:DNA-binding transcription factor activity, RNA polymerase II-specific"/>
    <property type="evidence" value="ECO:0007669"/>
    <property type="project" value="InterPro"/>
</dbReference>
<dbReference type="AlphaFoldDB" id="A0A6A6IH01"/>
<evidence type="ECO:0000256" key="1">
    <source>
        <dbReference type="ARBA" id="ARBA00022723"/>
    </source>
</evidence>
<gene>
    <name evidence="14" type="ORF">BU26DRAFT_400474</name>
</gene>
<evidence type="ECO:0000259" key="12">
    <source>
        <dbReference type="PROSITE" id="PS50071"/>
    </source>
</evidence>
<dbReference type="GeneID" id="54576125"/>
<feature type="DNA-binding region" description="Homeobox" evidence="9">
    <location>
        <begin position="14"/>
        <end position="73"/>
    </location>
</feature>
<name>A0A6A6IH01_9PLEO</name>
<feature type="region of interest" description="Disordered" evidence="11">
    <location>
        <begin position="562"/>
        <end position="628"/>
    </location>
</feature>
<evidence type="ECO:0000256" key="2">
    <source>
        <dbReference type="ARBA" id="ARBA00022737"/>
    </source>
</evidence>
<dbReference type="SMART" id="SM00389">
    <property type="entry name" value="HOX"/>
    <property type="match status" value="1"/>
</dbReference>
<feature type="non-terminal residue" evidence="14">
    <location>
        <position position="708"/>
    </location>
</feature>
<dbReference type="Proteomes" id="UP000800094">
    <property type="component" value="Unassembled WGS sequence"/>
</dbReference>
<dbReference type="EMBL" id="ML987195">
    <property type="protein sequence ID" value="KAF2249489.1"/>
    <property type="molecule type" value="Genomic_DNA"/>
</dbReference>
<dbReference type="PROSITE" id="PS00028">
    <property type="entry name" value="ZINC_FINGER_C2H2_1"/>
    <property type="match status" value="1"/>
</dbReference>
<reference evidence="14" key="1">
    <citation type="journal article" date="2020" name="Stud. Mycol.">
        <title>101 Dothideomycetes genomes: a test case for predicting lifestyles and emergence of pathogens.</title>
        <authorList>
            <person name="Haridas S."/>
            <person name="Albert R."/>
            <person name="Binder M."/>
            <person name="Bloem J."/>
            <person name="Labutti K."/>
            <person name="Salamov A."/>
            <person name="Andreopoulos B."/>
            <person name="Baker S."/>
            <person name="Barry K."/>
            <person name="Bills G."/>
            <person name="Bluhm B."/>
            <person name="Cannon C."/>
            <person name="Castanera R."/>
            <person name="Culley D."/>
            <person name="Daum C."/>
            <person name="Ezra D."/>
            <person name="Gonzalez J."/>
            <person name="Henrissat B."/>
            <person name="Kuo A."/>
            <person name="Liang C."/>
            <person name="Lipzen A."/>
            <person name="Lutzoni F."/>
            <person name="Magnuson J."/>
            <person name="Mondo S."/>
            <person name="Nolan M."/>
            <person name="Ohm R."/>
            <person name="Pangilinan J."/>
            <person name="Park H.-J."/>
            <person name="Ramirez L."/>
            <person name="Alfaro M."/>
            <person name="Sun H."/>
            <person name="Tritt A."/>
            <person name="Yoshinaga Y."/>
            <person name="Zwiers L.-H."/>
            <person name="Turgeon B."/>
            <person name="Goodwin S."/>
            <person name="Spatafora J."/>
            <person name="Crous P."/>
            <person name="Grigoriev I."/>
        </authorList>
    </citation>
    <scope>NUCLEOTIDE SEQUENCE</scope>
    <source>
        <strain evidence="14">CBS 122368</strain>
    </source>
</reference>
<keyword evidence="7 9" id="KW-0539">Nucleus</keyword>
<dbReference type="GO" id="GO:0005634">
    <property type="term" value="C:nucleus"/>
    <property type="evidence" value="ECO:0007669"/>
    <property type="project" value="UniProtKB-SubCell"/>
</dbReference>
<feature type="compositionally biased region" description="Basic and acidic residues" evidence="11">
    <location>
        <begin position="595"/>
        <end position="605"/>
    </location>
</feature>